<feature type="compositionally biased region" description="Low complexity" evidence="8">
    <location>
        <begin position="690"/>
        <end position="700"/>
    </location>
</feature>
<dbReference type="PANTHER" id="PTHR42648">
    <property type="entry name" value="TRANSPOSASE, PUTATIVE-RELATED"/>
    <property type="match status" value="1"/>
</dbReference>
<dbReference type="InterPro" id="IPR036397">
    <property type="entry name" value="RNaseH_sf"/>
</dbReference>
<feature type="region of interest" description="Disordered" evidence="8">
    <location>
        <begin position="279"/>
        <end position="313"/>
    </location>
</feature>
<evidence type="ECO:0000256" key="8">
    <source>
        <dbReference type="SAM" id="MobiDB-lite"/>
    </source>
</evidence>
<dbReference type="PROSITE" id="PS50994">
    <property type="entry name" value="INTEGRASE"/>
    <property type="match status" value="1"/>
</dbReference>
<dbReference type="GO" id="GO:0015074">
    <property type="term" value="P:DNA integration"/>
    <property type="evidence" value="ECO:0007669"/>
    <property type="project" value="InterPro"/>
</dbReference>
<evidence type="ECO:0000313" key="12">
    <source>
        <dbReference type="Proteomes" id="UP001212997"/>
    </source>
</evidence>
<dbReference type="Pfam" id="PF22936">
    <property type="entry name" value="Pol_BBD"/>
    <property type="match status" value="1"/>
</dbReference>
<gene>
    <name evidence="11" type="ORF">NLI96_g12886</name>
</gene>
<dbReference type="GO" id="GO:0032196">
    <property type="term" value="P:transposition"/>
    <property type="evidence" value="ECO:0007669"/>
    <property type="project" value="UniProtKB-KW"/>
</dbReference>
<dbReference type="PANTHER" id="PTHR42648:SF28">
    <property type="entry name" value="TRANSPOSON-ENCODED PROTEIN WITH RIBONUCLEASE H-LIKE AND RETROVIRUS ZINC FINGER-LIKE DOMAINS"/>
    <property type="match status" value="1"/>
</dbReference>
<evidence type="ECO:0000256" key="7">
    <source>
        <dbReference type="PROSITE-ProRule" id="PRU00047"/>
    </source>
</evidence>
<evidence type="ECO:0000259" key="10">
    <source>
        <dbReference type="PROSITE" id="PS50994"/>
    </source>
</evidence>
<dbReference type="SUPFAM" id="SSF53098">
    <property type="entry name" value="Ribonuclease H-like"/>
    <property type="match status" value="1"/>
</dbReference>
<keyword evidence="7" id="KW-0862">Zinc</keyword>
<dbReference type="EMBL" id="JANAWD010001302">
    <property type="protein sequence ID" value="KAJ3473669.1"/>
    <property type="molecule type" value="Genomic_DNA"/>
</dbReference>
<keyword evidence="3" id="KW-0378">Hydrolase</keyword>
<dbReference type="AlphaFoldDB" id="A0AAD5URH2"/>
<dbReference type="InterPro" id="IPR001584">
    <property type="entry name" value="Integrase_cat-core"/>
</dbReference>
<dbReference type="GO" id="GO:0008233">
    <property type="term" value="F:peptidase activity"/>
    <property type="evidence" value="ECO:0007669"/>
    <property type="project" value="UniProtKB-KW"/>
</dbReference>
<evidence type="ECO:0000256" key="5">
    <source>
        <dbReference type="ARBA" id="ARBA00048173"/>
    </source>
</evidence>
<dbReference type="InterPro" id="IPR036875">
    <property type="entry name" value="Znf_CCHC_sf"/>
</dbReference>
<feature type="compositionally biased region" description="Basic and acidic residues" evidence="8">
    <location>
        <begin position="901"/>
        <end position="917"/>
    </location>
</feature>
<dbReference type="Pfam" id="PF25597">
    <property type="entry name" value="SH3_retrovirus"/>
    <property type="match status" value="1"/>
</dbReference>
<comment type="catalytic activity">
    <reaction evidence="6">
        <text>DNA(n) + a 2'-deoxyribonucleoside 5'-triphosphate = DNA(n+1) + diphosphate</text>
        <dbReference type="Rhea" id="RHEA:22508"/>
        <dbReference type="Rhea" id="RHEA-COMP:17339"/>
        <dbReference type="Rhea" id="RHEA-COMP:17340"/>
        <dbReference type="ChEBI" id="CHEBI:33019"/>
        <dbReference type="ChEBI" id="CHEBI:61560"/>
        <dbReference type="ChEBI" id="CHEBI:173112"/>
        <dbReference type="EC" id="2.7.7.7"/>
    </reaction>
</comment>
<dbReference type="GO" id="GO:0003723">
    <property type="term" value="F:RNA binding"/>
    <property type="evidence" value="ECO:0007669"/>
    <property type="project" value="UniProtKB-KW"/>
</dbReference>
<accession>A0AAD5URH2</accession>
<evidence type="ECO:0000256" key="3">
    <source>
        <dbReference type="ARBA" id="ARBA00022670"/>
    </source>
</evidence>
<sequence>MTDTTPSSNPPKSGNTHFDFSPSNPSFDRGTIRIQRLLEDGSNWVLYKEELTSLVTSKGLKRYLAGTEQQPAAPEKPGEDFEADEKFENAKDVWESKHEAIKTLFYQTLPETLKLKIIGLTRASEAWAVITDEFDNQGDIVQVNLMGQMTALQTTDEEGDPRPALAKLEKLKKEYATAGGDLKPDIEKALIIGALPKSYRAAVKAIQASVRLRKDEKTGQRKPLTTSELLEAIRELARDEGTLDAKAKATDAALVASSSKPLEKDTCANCGKKGHWKKDCWAKGGDKEGKRPKRKGKGKGQGSGNANASVADSGEKGKDNYAFLVGVDFGKVESAALPPLVHLLDSGASRHFSPRRESFTNLQPIEPSPVNSADGRTFHATAQGDVHTTLTDGQRNVSITLKNVLYAPTMPAALISVSLMVEGGLSAHFEKDGCQILSPTRSKLLHVLPKSGLYPVFTAKPNSALPTPKIESALTSSPNTLSLTQFHRIMGHAYPPALRKMVAQGTVSGVSLEDGPAEFCDTCVQAKHTRDSFPQERSSPQAKAYGERTHSDVWGKSQVKTLGGKEYFVTFTDDATDEAVVFLMSKKSDTFTKYKFYEAWAKTQRGAKGIKELQSDRGGEYSSNEFKEYLASNGTIQRLTAHDSPQQNGKAERLNRTLVEHTRAMLIDAELPKSLWGEALMHATFLRNRTTTRSTPGSTPFEKATGNKPNLASVPRWGSKVWVLVENSGKLDPKSVEGRWVGFDSESKAHRVYSEAKRTVSVERNVRFEPETVPVTLGTRSEGEQVKSIVQTAPNVQAKPESTLTSPQASSIVDIEGTTSSNPLETSGESSGDPKKSQTHAPPSREPSGRTRKQTQWIRDLQAGIGSTGGRGAQKIPSSVLPPENARLVFEEMAQGGFPRQSERPPSDFRPGCDGRR</sequence>
<keyword evidence="4" id="KW-0694">RNA-binding</keyword>
<feature type="region of interest" description="Disordered" evidence="8">
    <location>
        <begin position="793"/>
        <end position="917"/>
    </location>
</feature>
<evidence type="ECO:0000256" key="1">
    <source>
        <dbReference type="ARBA" id="ARBA00022578"/>
    </source>
</evidence>
<keyword evidence="1" id="KW-0815">Transposition</keyword>
<dbReference type="InterPro" id="IPR039537">
    <property type="entry name" value="Retrotran_Ty1/copia-like"/>
</dbReference>
<dbReference type="SMART" id="SM00343">
    <property type="entry name" value="ZnF_C2HC"/>
    <property type="match status" value="1"/>
</dbReference>
<dbReference type="InterPro" id="IPR012337">
    <property type="entry name" value="RNaseH-like_sf"/>
</dbReference>
<feature type="compositionally biased region" description="Polar residues" evidence="8">
    <location>
        <begin position="793"/>
        <end position="830"/>
    </location>
</feature>
<dbReference type="Pfam" id="PF00665">
    <property type="entry name" value="rve"/>
    <property type="match status" value="1"/>
</dbReference>
<dbReference type="InterPro" id="IPR054722">
    <property type="entry name" value="PolX-like_BBD"/>
</dbReference>
<keyword evidence="12" id="KW-1185">Reference proteome</keyword>
<keyword evidence="2" id="KW-0507">mRNA processing</keyword>
<dbReference type="GO" id="GO:0006508">
    <property type="term" value="P:proteolysis"/>
    <property type="evidence" value="ECO:0007669"/>
    <property type="project" value="UniProtKB-KW"/>
</dbReference>
<dbReference type="InterPro" id="IPR001878">
    <property type="entry name" value="Znf_CCHC"/>
</dbReference>
<dbReference type="GO" id="GO:0003964">
    <property type="term" value="F:RNA-directed DNA polymerase activity"/>
    <property type="evidence" value="ECO:0007669"/>
    <property type="project" value="UniProtKB-EC"/>
</dbReference>
<proteinExistence type="predicted"/>
<dbReference type="InterPro" id="IPR057670">
    <property type="entry name" value="SH3_retrovirus"/>
</dbReference>
<organism evidence="11 12">
    <name type="scientific">Meripilus lineatus</name>
    <dbReference type="NCBI Taxonomy" id="2056292"/>
    <lineage>
        <taxon>Eukaryota</taxon>
        <taxon>Fungi</taxon>
        <taxon>Dikarya</taxon>
        <taxon>Basidiomycota</taxon>
        <taxon>Agaricomycotina</taxon>
        <taxon>Agaricomycetes</taxon>
        <taxon>Polyporales</taxon>
        <taxon>Meripilaceae</taxon>
        <taxon>Meripilus</taxon>
    </lineage>
</organism>
<feature type="domain" description="Integrase catalytic" evidence="10">
    <location>
        <begin position="536"/>
        <end position="708"/>
    </location>
</feature>
<evidence type="ECO:0000313" key="11">
    <source>
        <dbReference type="EMBL" id="KAJ3473669.1"/>
    </source>
</evidence>
<evidence type="ECO:0000259" key="9">
    <source>
        <dbReference type="PROSITE" id="PS50158"/>
    </source>
</evidence>
<dbReference type="Gene3D" id="3.30.420.10">
    <property type="entry name" value="Ribonuclease H-like superfamily/Ribonuclease H"/>
    <property type="match status" value="1"/>
</dbReference>
<comment type="caution">
    <text evidence="11">The sequence shown here is derived from an EMBL/GenBank/DDBJ whole genome shotgun (WGS) entry which is preliminary data.</text>
</comment>
<dbReference type="GO" id="GO:0006397">
    <property type="term" value="P:mRNA processing"/>
    <property type="evidence" value="ECO:0007669"/>
    <property type="project" value="UniProtKB-KW"/>
</dbReference>
<protein>
    <submittedName>
        <fullName evidence="11">Uncharacterized protein</fullName>
    </submittedName>
</protein>
<feature type="region of interest" description="Disordered" evidence="8">
    <location>
        <begin position="690"/>
        <end position="710"/>
    </location>
</feature>
<name>A0AAD5URH2_9APHY</name>
<dbReference type="GO" id="GO:0008270">
    <property type="term" value="F:zinc ion binding"/>
    <property type="evidence" value="ECO:0007669"/>
    <property type="project" value="UniProtKB-KW"/>
</dbReference>
<keyword evidence="7" id="KW-0863">Zinc-finger</keyword>
<feature type="region of interest" description="Disordered" evidence="8">
    <location>
        <begin position="1"/>
        <end position="26"/>
    </location>
</feature>
<dbReference type="Pfam" id="PF14223">
    <property type="entry name" value="Retrotran_gag_2"/>
    <property type="match status" value="1"/>
</dbReference>
<dbReference type="SUPFAM" id="SSF57756">
    <property type="entry name" value="Retrovirus zinc finger-like domains"/>
    <property type="match status" value="1"/>
</dbReference>
<dbReference type="Gene3D" id="4.10.60.10">
    <property type="entry name" value="Zinc finger, CCHC-type"/>
    <property type="match status" value="1"/>
</dbReference>
<keyword evidence="3" id="KW-0645">Protease</keyword>
<dbReference type="PROSITE" id="PS50158">
    <property type="entry name" value="ZF_CCHC"/>
    <property type="match status" value="1"/>
</dbReference>
<dbReference type="Proteomes" id="UP001212997">
    <property type="component" value="Unassembled WGS sequence"/>
</dbReference>
<evidence type="ECO:0000256" key="2">
    <source>
        <dbReference type="ARBA" id="ARBA00022664"/>
    </source>
</evidence>
<comment type="catalytic activity">
    <reaction evidence="5">
        <text>DNA(n) + a 2'-deoxyribonucleoside 5'-triphosphate = DNA(n+1) + diphosphate</text>
        <dbReference type="Rhea" id="RHEA:22508"/>
        <dbReference type="Rhea" id="RHEA-COMP:17339"/>
        <dbReference type="Rhea" id="RHEA-COMP:17340"/>
        <dbReference type="ChEBI" id="CHEBI:33019"/>
        <dbReference type="ChEBI" id="CHEBI:61560"/>
        <dbReference type="ChEBI" id="CHEBI:173112"/>
        <dbReference type="EC" id="2.7.7.49"/>
    </reaction>
</comment>
<feature type="compositionally biased region" description="Basic and acidic residues" evidence="8">
    <location>
        <begin position="279"/>
        <end position="289"/>
    </location>
</feature>
<evidence type="ECO:0000256" key="4">
    <source>
        <dbReference type="ARBA" id="ARBA00022884"/>
    </source>
</evidence>
<evidence type="ECO:0000256" key="6">
    <source>
        <dbReference type="ARBA" id="ARBA00049244"/>
    </source>
</evidence>
<reference evidence="11" key="1">
    <citation type="submission" date="2022-07" db="EMBL/GenBank/DDBJ databases">
        <title>Genome Sequence of Physisporinus lineatus.</title>
        <authorList>
            <person name="Buettner E."/>
        </authorList>
    </citation>
    <scope>NUCLEOTIDE SEQUENCE</scope>
    <source>
        <strain evidence="11">VT162</strain>
    </source>
</reference>
<dbReference type="GO" id="GO:0005634">
    <property type="term" value="C:nucleus"/>
    <property type="evidence" value="ECO:0007669"/>
    <property type="project" value="UniProtKB-ARBA"/>
</dbReference>
<feature type="domain" description="CCHC-type" evidence="9">
    <location>
        <begin position="267"/>
        <end position="280"/>
    </location>
</feature>
<dbReference type="GO" id="GO:0003887">
    <property type="term" value="F:DNA-directed DNA polymerase activity"/>
    <property type="evidence" value="ECO:0007669"/>
    <property type="project" value="UniProtKB-EC"/>
</dbReference>
<keyword evidence="7" id="KW-0479">Metal-binding</keyword>
<dbReference type="Pfam" id="PF00098">
    <property type="entry name" value="zf-CCHC"/>
    <property type="match status" value="1"/>
</dbReference>